<dbReference type="Proteomes" id="UP001305647">
    <property type="component" value="Unassembled WGS sequence"/>
</dbReference>
<feature type="compositionally biased region" description="Basic residues" evidence="1">
    <location>
        <begin position="103"/>
        <end position="120"/>
    </location>
</feature>
<evidence type="ECO:0000256" key="1">
    <source>
        <dbReference type="SAM" id="MobiDB-lite"/>
    </source>
</evidence>
<dbReference type="EMBL" id="MU863625">
    <property type="protein sequence ID" value="KAK4105168.1"/>
    <property type="molecule type" value="Genomic_DNA"/>
</dbReference>
<feature type="region of interest" description="Disordered" evidence="1">
    <location>
        <begin position="1"/>
        <end position="21"/>
    </location>
</feature>
<feature type="compositionally biased region" description="Polar residues" evidence="1">
    <location>
        <begin position="121"/>
        <end position="130"/>
    </location>
</feature>
<feature type="compositionally biased region" description="Pro residues" evidence="1">
    <location>
        <begin position="215"/>
        <end position="236"/>
    </location>
</feature>
<feature type="compositionally biased region" description="Low complexity" evidence="1">
    <location>
        <begin position="1"/>
        <end position="13"/>
    </location>
</feature>
<feature type="compositionally biased region" description="Acidic residues" evidence="1">
    <location>
        <begin position="139"/>
        <end position="148"/>
    </location>
</feature>
<sequence length="252" mass="27434">MSIRPSSSASRSRANGDYRDIRVDNKPAVKALIYFSGRNPRKTKSIRRYYDEDFDARSTGSGGSVFSWSSGTSSVCFVESTNPYWYWDEAADSALYPPSPSRSSRKHKSSKKARSSHNHRTTQPTPTGSTWGPRPATVENDDYDDDDSSSSSGSSDWSDDYADQQPGAPFQPHPGMMPPPPPGAYHHQQPMYGGGMPYSHHAMPHPGMAPNGFPMQPPPPPMGMPPQQSPPPPPPGGHFVADKAGIQVFVDG</sequence>
<evidence type="ECO:0000313" key="3">
    <source>
        <dbReference type="Proteomes" id="UP001305647"/>
    </source>
</evidence>
<feature type="compositionally biased region" description="Pro residues" evidence="1">
    <location>
        <begin position="169"/>
        <end position="183"/>
    </location>
</feature>
<reference evidence="2" key="1">
    <citation type="journal article" date="2023" name="Mol. Phylogenet. Evol.">
        <title>Genome-scale phylogeny and comparative genomics of the fungal order Sordariales.</title>
        <authorList>
            <person name="Hensen N."/>
            <person name="Bonometti L."/>
            <person name="Westerberg I."/>
            <person name="Brannstrom I.O."/>
            <person name="Guillou S."/>
            <person name="Cros-Aarteil S."/>
            <person name="Calhoun S."/>
            <person name="Haridas S."/>
            <person name="Kuo A."/>
            <person name="Mondo S."/>
            <person name="Pangilinan J."/>
            <person name="Riley R."/>
            <person name="LaButti K."/>
            <person name="Andreopoulos B."/>
            <person name="Lipzen A."/>
            <person name="Chen C."/>
            <person name="Yan M."/>
            <person name="Daum C."/>
            <person name="Ng V."/>
            <person name="Clum A."/>
            <person name="Steindorff A."/>
            <person name="Ohm R.A."/>
            <person name="Martin F."/>
            <person name="Silar P."/>
            <person name="Natvig D.O."/>
            <person name="Lalanne C."/>
            <person name="Gautier V."/>
            <person name="Ament-Velasquez S.L."/>
            <person name="Kruys A."/>
            <person name="Hutchinson M.I."/>
            <person name="Powell A.J."/>
            <person name="Barry K."/>
            <person name="Miller A.N."/>
            <person name="Grigoriev I.V."/>
            <person name="Debuchy R."/>
            <person name="Gladieux P."/>
            <person name="Hiltunen Thoren M."/>
            <person name="Johannesson H."/>
        </authorList>
    </citation>
    <scope>NUCLEOTIDE SEQUENCE</scope>
    <source>
        <strain evidence="2">CBS 757.83</strain>
    </source>
</reference>
<evidence type="ECO:0000313" key="2">
    <source>
        <dbReference type="EMBL" id="KAK4105168.1"/>
    </source>
</evidence>
<protein>
    <submittedName>
        <fullName evidence="2">Uncharacterized protein</fullName>
    </submittedName>
</protein>
<reference evidence="2" key="2">
    <citation type="submission" date="2023-05" db="EMBL/GenBank/DDBJ databases">
        <authorList>
            <consortium name="Lawrence Berkeley National Laboratory"/>
            <person name="Steindorff A."/>
            <person name="Hensen N."/>
            <person name="Bonometti L."/>
            <person name="Westerberg I."/>
            <person name="Brannstrom I.O."/>
            <person name="Guillou S."/>
            <person name="Cros-Aarteil S."/>
            <person name="Calhoun S."/>
            <person name="Haridas S."/>
            <person name="Kuo A."/>
            <person name="Mondo S."/>
            <person name="Pangilinan J."/>
            <person name="Riley R."/>
            <person name="Labutti K."/>
            <person name="Andreopoulos B."/>
            <person name="Lipzen A."/>
            <person name="Chen C."/>
            <person name="Yanf M."/>
            <person name="Daum C."/>
            <person name="Ng V."/>
            <person name="Clum A."/>
            <person name="Ohm R."/>
            <person name="Martin F."/>
            <person name="Silar P."/>
            <person name="Natvig D."/>
            <person name="Lalanne C."/>
            <person name="Gautier V."/>
            <person name="Ament-Velasquez S.L."/>
            <person name="Kruys A."/>
            <person name="Hutchinson M.I."/>
            <person name="Powell A.J."/>
            <person name="Barry K."/>
            <person name="Miller A.N."/>
            <person name="Grigoriev I.V."/>
            <person name="Debuchy R."/>
            <person name="Gladieux P."/>
            <person name="Thoren M.H."/>
            <person name="Johannesson H."/>
        </authorList>
    </citation>
    <scope>NUCLEOTIDE SEQUENCE</scope>
    <source>
        <strain evidence="2">CBS 757.83</strain>
    </source>
</reference>
<organism evidence="2 3">
    <name type="scientific">Parathielavia hyrcaniae</name>
    <dbReference type="NCBI Taxonomy" id="113614"/>
    <lineage>
        <taxon>Eukaryota</taxon>
        <taxon>Fungi</taxon>
        <taxon>Dikarya</taxon>
        <taxon>Ascomycota</taxon>
        <taxon>Pezizomycotina</taxon>
        <taxon>Sordariomycetes</taxon>
        <taxon>Sordariomycetidae</taxon>
        <taxon>Sordariales</taxon>
        <taxon>Chaetomiaceae</taxon>
        <taxon>Parathielavia</taxon>
    </lineage>
</organism>
<dbReference type="AlphaFoldDB" id="A0AAN6Q7T5"/>
<keyword evidence="3" id="KW-1185">Reference proteome</keyword>
<comment type="caution">
    <text evidence="2">The sequence shown here is derived from an EMBL/GenBank/DDBJ whole genome shotgun (WGS) entry which is preliminary data.</text>
</comment>
<proteinExistence type="predicted"/>
<accession>A0AAN6Q7T5</accession>
<name>A0AAN6Q7T5_9PEZI</name>
<gene>
    <name evidence="2" type="ORF">N658DRAFT_503353</name>
</gene>
<feature type="region of interest" description="Disordered" evidence="1">
    <location>
        <begin position="96"/>
        <end position="241"/>
    </location>
</feature>